<dbReference type="HOGENOM" id="CLU_047251_2_0_5"/>
<reference evidence="7 8" key="1">
    <citation type="submission" date="2006-01" db="EMBL/GenBank/DDBJ databases">
        <title>Complete sequence of Rhodopseudomonas palustris HaA2.</title>
        <authorList>
            <consortium name="US DOE Joint Genome Institute"/>
            <person name="Copeland A."/>
            <person name="Lucas S."/>
            <person name="Lapidus A."/>
            <person name="Barry K."/>
            <person name="Detter J.C."/>
            <person name="Glavina T."/>
            <person name="Hammon N."/>
            <person name="Israni S."/>
            <person name="Pitluck S."/>
            <person name="Chain P."/>
            <person name="Malfatti S."/>
            <person name="Shin M."/>
            <person name="Vergez L."/>
            <person name="Schmutz J."/>
            <person name="Larimer F."/>
            <person name="Land M."/>
            <person name="Hauser L."/>
            <person name="Pelletier D.A."/>
            <person name="Kyrpides N."/>
            <person name="Anderson I."/>
            <person name="Oda Y."/>
            <person name="Harwood C.S."/>
            <person name="Richardson P."/>
        </authorList>
    </citation>
    <scope>NUCLEOTIDE SEQUENCE [LARGE SCALE GENOMIC DNA]</scope>
    <source>
        <strain evidence="7 8">HaA2</strain>
    </source>
</reference>
<dbReference type="GO" id="GO:0016042">
    <property type="term" value="P:lipid catabolic process"/>
    <property type="evidence" value="ECO:0007669"/>
    <property type="project" value="UniProtKB-UniRule"/>
</dbReference>
<dbReference type="GO" id="GO:0016787">
    <property type="term" value="F:hydrolase activity"/>
    <property type="evidence" value="ECO:0007669"/>
    <property type="project" value="UniProtKB-UniRule"/>
</dbReference>
<dbReference type="InterPro" id="IPR050301">
    <property type="entry name" value="NTE"/>
</dbReference>
<organism evidence="7 8">
    <name type="scientific">Rhodopseudomonas palustris (strain HaA2)</name>
    <dbReference type="NCBI Taxonomy" id="316058"/>
    <lineage>
        <taxon>Bacteria</taxon>
        <taxon>Pseudomonadati</taxon>
        <taxon>Pseudomonadota</taxon>
        <taxon>Alphaproteobacteria</taxon>
        <taxon>Hyphomicrobiales</taxon>
        <taxon>Nitrobacteraceae</taxon>
        <taxon>Rhodopseudomonas</taxon>
    </lineage>
</organism>
<keyword evidence="3 4" id="KW-0443">Lipid metabolism</keyword>
<gene>
    <name evidence="7" type="ordered locus">RPB_2155</name>
</gene>
<feature type="short sequence motif" description="DGA/G" evidence="4">
    <location>
        <begin position="182"/>
        <end position="184"/>
    </location>
</feature>
<keyword evidence="2 4" id="KW-0442">Lipid degradation</keyword>
<feature type="domain" description="PNPLA" evidence="6">
    <location>
        <begin position="35"/>
        <end position="195"/>
    </location>
</feature>
<feature type="compositionally biased region" description="Polar residues" evidence="5">
    <location>
        <begin position="9"/>
        <end position="18"/>
    </location>
</feature>
<dbReference type="PANTHER" id="PTHR14226">
    <property type="entry name" value="NEUROPATHY TARGET ESTERASE/SWISS CHEESE D.MELANOGASTER"/>
    <property type="match status" value="1"/>
</dbReference>
<evidence type="ECO:0000256" key="5">
    <source>
        <dbReference type="SAM" id="MobiDB-lite"/>
    </source>
</evidence>
<feature type="active site" description="Nucleophile" evidence="4">
    <location>
        <position position="68"/>
    </location>
</feature>
<name>Q2IY49_RHOP2</name>
<dbReference type="Proteomes" id="UP000008809">
    <property type="component" value="Chromosome"/>
</dbReference>
<dbReference type="SUPFAM" id="SSF52151">
    <property type="entry name" value="FabD/lysophospholipase-like"/>
    <property type="match status" value="1"/>
</dbReference>
<dbReference type="OrthoDB" id="5290098at2"/>
<dbReference type="KEGG" id="rpb:RPB_2155"/>
<evidence type="ECO:0000259" key="6">
    <source>
        <dbReference type="PROSITE" id="PS51635"/>
    </source>
</evidence>
<evidence type="ECO:0000313" key="8">
    <source>
        <dbReference type="Proteomes" id="UP000008809"/>
    </source>
</evidence>
<feature type="region of interest" description="Disordered" evidence="5">
    <location>
        <begin position="1"/>
        <end position="21"/>
    </location>
</feature>
<dbReference type="InterPro" id="IPR016035">
    <property type="entry name" value="Acyl_Trfase/lysoPLipase"/>
</dbReference>
<evidence type="ECO:0000256" key="2">
    <source>
        <dbReference type="ARBA" id="ARBA00022963"/>
    </source>
</evidence>
<dbReference type="AlphaFoldDB" id="Q2IY49"/>
<dbReference type="Gene3D" id="3.40.1090.10">
    <property type="entry name" value="Cytosolic phospholipase A2 catalytic domain"/>
    <property type="match status" value="1"/>
</dbReference>
<accession>Q2IY49</accession>
<sequence length="345" mass="36607">MLENLIGRGQSSPPNQGPLQAKVGLDTIRRPVIGLALGGGAARGFAHIGILRTLLDHGITPDVVVGTSIGAVVGGAYVAGHLDTLEEWARGLQPRNIIGYLDIRLNGSGLIGGSKLAAQLEATLGQTLIQDLKQKFASVATEVRTGHEIWLTHGRIVDAVRASYALPGIFSPVLIGDRWLVDGALVNPVPVSAARALGAEIVIAANVSSDVFGHGTTIFSHGAVDEVIEPAPEPEPKRGFGRFFSPEKLIKQEIFGSGNRPGISKVMVDAFNIMQDRITRARLAGDPPDMLISPRVGRIGWFDFHRADEMIAHGARAAERAIDSIREAIEEAAPHGAKVDVPVET</sequence>
<comment type="caution">
    <text evidence="4">Lacks conserved residue(s) required for the propagation of feature annotation.</text>
</comment>
<dbReference type="Pfam" id="PF01734">
    <property type="entry name" value="Patatin"/>
    <property type="match status" value="1"/>
</dbReference>
<dbReference type="EMBL" id="CP000250">
    <property type="protein sequence ID" value="ABD06861.1"/>
    <property type="molecule type" value="Genomic_DNA"/>
</dbReference>
<evidence type="ECO:0000256" key="4">
    <source>
        <dbReference type="PROSITE-ProRule" id="PRU01161"/>
    </source>
</evidence>
<dbReference type="eggNOG" id="COG1752">
    <property type="taxonomic scope" value="Bacteria"/>
</dbReference>
<keyword evidence="8" id="KW-1185">Reference proteome</keyword>
<dbReference type="PANTHER" id="PTHR14226:SF76">
    <property type="entry name" value="NTE FAMILY PROTEIN RSSA"/>
    <property type="match status" value="1"/>
</dbReference>
<dbReference type="RefSeq" id="WP_011441048.1">
    <property type="nucleotide sequence ID" value="NC_007778.1"/>
</dbReference>
<feature type="short sequence motif" description="GXSXG" evidence="4">
    <location>
        <begin position="66"/>
        <end position="70"/>
    </location>
</feature>
<proteinExistence type="predicted"/>
<evidence type="ECO:0000256" key="1">
    <source>
        <dbReference type="ARBA" id="ARBA00022801"/>
    </source>
</evidence>
<keyword evidence="1 4" id="KW-0378">Hydrolase</keyword>
<dbReference type="InterPro" id="IPR002641">
    <property type="entry name" value="PNPLA_dom"/>
</dbReference>
<evidence type="ECO:0000256" key="3">
    <source>
        <dbReference type="ARBA" id="ARBA00023098"/>
    </source>
</evidence>
<dbReference type="PROSITE" id="PS51635">
    <property type="entry name" value="PNPLA"/>
    <property type="match status" value="1"/>
</dbReference>
<evidence type="ECO:0000313" key="7">
    <source>
        <dbReference type="EMBL" id="ABD06861.1"/>
    </source>
</evidence>
<feature type="active site" description="Proton acceptor" evidence="4">
    <location>
        <position position="182"/>
    </location>
</feature>
<protein>
    <submittedName>
        <fullName evidence="7">Patatin</fullName>
    </submittedName>
</protein>